<feature type="compositionally biased region" description="Pro residues" evidence="1">
    <location>
        <begin position="407"/>
        <end position="426"/>
    </location>
</feature>
<dbReference type="AlphaFoldDB" id="A0A1J9RA47"/>
<gene>
    <name evidence="2" type="ORF">BKCO1_7000101</name>
</gene>
<dbReference type="OrthoDB" id="10661315at2759"/>
<feature type="region of interest" description="Disordered" evidence="1">
    <location>
        <begin position="166"/>
        <end position="204"/>
    </location>
</feature>
<proteinExistence type="predicted"/>
<evidence type="ECO:0000313" key="3">
    <source>
        <dbReference type="Proteomes" id="UP000183809"/>
    </source>
</evidence>
<feature type="region of interest" description="Disordered" evidence="1">
    <location>
        <begin position="396"/>
        <end position="435"/>
    </location>
</feature>
<dbReference type="Gene3D" id="3.40.50.10190">
    <property type="entry name" value="BRCT domain"/>
    <property type="match status" value="1"/>
</dbReference>
<keyword evidence="3" id="KW-1185">Reference proteome</keyword>
<organism evidence="2 3">
    <name type="scientific">Diplodia corticola</name>
    <dbReference type="NCBI Taxonomy" id="236234"/>
    <lineage>
        <taxon>Eukaryota</taxon>
        <taxon>Fungi</taxon>
        <taxon>Dikarya</taxon>
        <taxon>Ascomycota</taxon>
        <taxon>Pezizomycotina</taxon>
        <taxon>Dothideomycetes</taxon>
        <taxon>Dothideomycetes incertae sedis</taxon>
        <taxon>Botryosphaeriales</taxon>
        <taxon>Botryosphaeriaceae</taxon>
        <taxon>Diplodia</taxon>
    </lineage>
</organism>
<accession>A0A1J9RA47</accession>
<dbReference type="GeneID" id="31018804"/>
<evidence type="ECO:0000313" key="2">
    <source>
        <dbReference type="EMBL" id="OJD37416.1"/>
    </source>
</evidence>
<sequence>MAPPHHGLRSTIVWKFGEGTGLKFTRPAQTIGTAKHSVKFSEIRQLKLYNAPINVSEQCLPPANVILSSELAYRVLRCALATSCFSMRQLHQYWPANFTSKGAPCEYIPPMGRPAIVEMEDGTCAFATYNGYTFCGAFGFNQLVAQAGGSETNAVTLRGWFEPEDRHAGLGSTTRFEPEQFARRDPSNHGTPDPERMSQSDRWHPALKRVLKDYNDGRLPFRPGIPSPTHPDLQPYGDSVFSNLRQAKRIGTNVSWARTMVDPLDPITMAEIPDVLERSAVKAKTQPHKLDPRTLAALAEILGTIVLGPGCLKGHVVIVVGTLDIFQRHVELGTWLQEHGAIVELQLSARTTTVLKGKVEPDNKLIKDILAQRRKGQIIEIFSERDFFDTLKELNAPDADQESAPDTPTPGPSRLPPVGPSTPTPLPKAVHKGKTNATQVAIAATPSTPRPSLPEKGYALGRIALQFTTHATHGAELVTFNTYQKLHGKREKTNEALVALSETIDGVSDTNTQQLLRRALANLDTRLQSESRTLQEQAEKHSNNHDIAISNLFRSLQELIGDDLPEEIRSYAMRTGANRVETHGELKPLQFPGGWYTHPNEDQMAAFRADVAGGTTTNLEYHVPPKPPTPKKRFAAEELTSP</sequence>
<protein>
    <submittedName>
        <fullName evidence="2">Brct domain-containing protein</fullName>
    </submittedName>
</protein>
<evidence type="ECO:0000256" key="1">
    <source>
        <dbReference type="SAM" id="MobiDB-lite"/>
    </source>
</evidence>
<dbReference type="RefSeq" id="XP_020133555.1">
    <property type="nucleotide sequence ID" value="XM_020278543.1"/>
</dbReference>
<dbReference type="EMBL" id="MNUE01000007">
    <property type="protein sequence ID" value="OJD37416.1"/>
    <property type="molecule type" value="Genomic_DNA"/>
</dbReference>
<dbReference type="Proteomes" id="UP000183809">
    <property type="component" value="Unassembled WGS sequence"/>
</dbReference>
<feature type="region of interest" description="Disordered" evidence="1">
    <location>
        <begin position="621"/>
        <end position="642"/>
    </location>
</feature>
<comment type="caution">
    <text evidence="2">The sequence shown here is derived from an EMBL/GenBank/DDBJ whole genome shotgun (WGS) entry which is preliminary data.</text>
</comment>
<name>A0A1J9RA47_9PEZI</name>
<feature type="compositionally biased region" description="Basic and acidic residues" evidence="1">
    <location>
        <begin position="176"/>
        <end position="204"/>
    </location>
</feature>
<dbReference type="InterPro" id="IPR036420">
    <property type="entry name" value="BRCT_dom_sf"/>
</dbReference>
<reference evidence="2 3" key="1">
    <citation type="submission" date="2016-10" db="EMBL/GenBank/DDBJ databases">
        <title>Proteomics and genomics reveal pathogen-plant mechanisms compatible with a hemibiotrophic lifestyle of Diplodia corticola.</title>
        <authorList>
            <person name="Fernandes I."/>
            <person name="De Jonge R."/>
            <person name="Van De Peer Y."/>
            <person name="Devreese B."/>
            <person name="Alves A."/>
            <person name="Esteves A.C."/>
        </authorList>
    </citation>
    <scope>NUCLEOTIDE SEQUENCE [LARGE SCALE GENOMIC DNA]</scope>
    <source>
        <strain evidence="2 3">CBS 112549</strain>
    </source>
</reference>